<feature type="chain" id="PRO_5009529345" description="DUF11 domain-containing protein" evidence="2">
    <location>
        <begin position="37"/>
        <end position="967"/>
    </location>
</feature>
<evidence type="ECO:0000313" key="4">
    <source>
        <dbReference type="EMBL" id="OGK41880.1"/>
    </source>
</evidence>
<dbReference type="Proteomes" id="UP000177698">
    <property type="component" value="Unassembled WGS sequence"/>
</dbReference>
<comment type="caution">
    <text evidence="4">The sequence shown here is derived from an EMBL/GenBank/DDBJ whole genome shotgun (WGS) entry which is preliminary data.</text>
</comment>
<feature type="region of interest" description="Disordered" evidence="1">
    <location>
        <begin position="206"/>
        <end position="227"/>
    </location>
</feature>
<feature type="region of interest" description="Disordered" evidence="1">
    <location>
        <begin position="41"/>
        <end position="172"/>
    </location>
</feature>
<gene>
    <name evidence="4" type="ORF">A2954_02415</name>
</gene>
<proteinExistence type="predicted"/>
<evidence type="ECO:0000256" key="2">
    <source>
        <dbReference type="SAM" id="SignalP"/>
    </source>
</evidence>
<evidence type="ECO:0000256" key="1">
    <source>
        <dbReference type="SAM" id="MobiDB-lite"/>
    </source>
</evidence>
<accession>A0A1F7IEU9</accession>
<feature type="signal peptide" evidence="2">
    <location>
        <begin position="1"/>
        <end position="36"/>
    </location>
</feature>
<feature type="domain" description="DUF11" evidence="3">
    <location>
        <begin position="580"/>
        <end position="690"/>
    </location>
</feature>
<dbReference type="AlphaFoldDB" id="A0A1F7IEU9"/>
<dbReference type="Pfam" id="PF01345">
    <property type="entry name" value="DUF11"/>
    <property type="match status" value="1"/>
</dbReference>
<sequence>MIFNLLESNKFRKKLALLLCTSIVFNSVFLPVVSYADEITSPQESTGQEQSPTPSEQQSTPPPETTTETQTQSDSPTSTETSAPTSEITTGDAGSQAGSDNTVNYTETTTEGNVTTGGCSVETDLNCNPSTTNDAQVSGETSAESTSGGNGITDAQGNAEIGTGDAVSGSTAGNLLNTNIVEATEEAEISERSEGSSLVEMANSADLQATSSAESTSGQNSIEGSGGTATIDTGASIAQTSQANIINTNILGSNFEFFLIPITTDQNGDIDLNELWKLLQQKIAEQSANLNGASNVYIINTNEASVDLSAYASAISGQNSAVDNAGGATILTGDSIASASIFNLINLNIIGSNFLFGVINIFGSLTGNIVVPSPYRFLEFLAANNLISESEIINQNYASISSNVLANADSGTNSQIDENGQSLETGDSVAYASSTNFANINLLLSSWYFLLLNNFGFWDGTVDSWENPASSNPQQSETATYELDNPNQQTLEAESAGGGNTSVLNQNTVQVNADVTASAISGQNQTLRNLYSLIKTGKSIALANIFNFLNTNIVGSNFFMPIINLFGSWKGNLVFAYPNLQVEMSADREEVSYGDSLNYTVNYSNIGYEEARNVTLNINLPQEASINSTTGPSFSANGNQLKFFVGNVAAHASGSFSFSATIQRPTSYNKSGSIFAKIFASIISPVEAAEHTRELVTTANIATPDPESNMTENNFSVVTYLVDSDNNSSVPTTEESGDPGLNPELETTSSNNTGEFVYPGDLVTFFTTVKNNGLGKALNTFVYQDIMYNGYVVVQNKFELGEIDGGKQKKLTFTVKVPKKATGGVYQSIIYSDAVSTNGAIFSSNDSISEFRVRTKTPAALPEVKVKSNGSVLAADTNTVGGNNSLFNNFLYLLVFVLSGLWYVEYVRRKDAEEELSLYKKPLINKKSSTLVNTLIGRTYLILIKLLREFKKGISALLNLQIRKRFF</sequence>
<feature type="compositionally biased region" description="Low complexity" evidence="1">
    <location>
        <begin position="138"/>
        <end position="147"/>
    </location>
</feature>
<evidence type="ECO:0000259" key="3">
    <source>
        <dbReference type="Pfam" id="PF01345"/>
    </source>
</evidence>
<feature type="compositionally biased region" description="Polar residues" evidence="1">
    <location>
        <begin position="123"/>
        <end position="136"/>
    </location>
</feature>
<name>A0A1F7IEU9_9BACT</name>
<dbReference type="EMBL" id="MGAG01000008">
    <property type="protein sequence ID" value="OGK41880.1"/>
    <property type="molecule type" value="Genomic_DNA"/>
</dbReference>
<organism evidence="4 5">
    <name type="scientific">Candidatus Roizmanbacteria bacterium RIFCSPLOWO2_01_FULL_37_12</name>
    <dbReference type="NCBI Taxonomy" id="1802056"/>
    <lineage>
        <taxon>Bacteria</taxon>
        <taxon>Candidatus Roizmaniibacteriota</taxon>
    </lineage>
</organism>
<dbReference type="InterPro" id="IPR001434">
    <property type="entry name" value="OmcB-like_DUF11"/>
</dbReference>
<keyword evidence="2" id="KW-0732">Signal</keyword>
<reference evidence="4 5" key="1">
    <citation type="journal article" date="2016" name="Nat. Commun.">
        <title>Thousands of microbial genomes shed light on interconnected biogeochemical processes in an aquifer system.</title>
        <authorList>
            <person name="Anantharaman K."/>
            <person name="Brown C.T."/>
            <person name="Hug L.A."/>
            <person name="Sharon I."/>
            <person name="Castelle C.J."/>
            <person name="Probst A.J."/>
            <person name="Thomas B.C."/>
            <person name="Singh A."/>
            <person name="Wilkins M.J."/>
            <person name="Karaoz U."/>
            <person name="Brodie E.L."/>
            <person name="Williams K.H."/>
            <person name="Hubbard S.S."/>
            <person name="Banfield J.F."/>
        </authorList>
    </citation>
    <scope>NUCLEOTIDE SEQUENCE [LARGE SCALE GENOMIC DNA]</scope>
</reference>
<evidence type="ECO:0000313" key="5">
    <source>
        <dbReference type="Proteomes" id="UP000177698"/>
    </source>
</evidence>
<feature type="compositionally biased region" description="Low complexity" evidence="1">
    <location>
        <begin position="101"/>
        <end position="118"/>
    </location>
</feature>
<protein>
    <recommendedName>
        <fullName evidence="3">DUF11 domain-containing protein</fullName>
    </recommendedName>
</protein>
<feature type="region of interest" description="Disordered" evidence="1">
    <location>
        <begin position="726"/>
        <end position="752"/>
    </location>
</feature>
<feature type="compositionally biased region" description="Low complexity" evidence="1">
    <location>
        <begin position="48"/>
        <end position="90"/>
    </location>
</feature>